<evidence type="ECO:0000313" key="3">
    <source>
        <dbReference type="Proteomes" id="UP000681967"/>
    </source>
</evidence>
<evidence type="ECO:0000256" key="1">
    <source>
        <dbReference type="SAM" id="MobiDB-lite"/>
    </source>
</evidence>
<comment type="caution">
    <text evidence="2">The sequence shown here is derived from an EMBL/GenBank/DDBJ whole genome shotgun (WGS) entry which is preliminary data.</text>
</comment>
<protein>
    <submittedName>
        <fullName evidence="2">Uncharacterized protein</fullName>
    </submittedName>
</protein>
<feature type="non-terminal residue" evidence="2">
    <location>
        <position position="1"/>
    </location>
</feature>
<reference evidence="2" key="1">
    <citation type="submission" date="2021-02" db="EMBL/GenBank/DDBJ databases">
        <authorList>
            <person name="Nowell W R."/>
        </authorList>
    </citation>
    <scope>NUCLEOTIDE SEQUENCE</scope>
</reference>
<accession>A0A8S3GUG9</accession>
<dbReference type="Proteomes" id="UP000681967">
    <property type="component" value="Unassembled WGS sequence"/>
</dbReference>
<feature type="non-terminal residue" evidence="2">
    <location>
        <position position="131"/>
    </location>
</feature>
<gene>
    <name evidence="2" type="ORF">BYL167_LOCUS76833</name>
</gene>
<name>A0A8S3GUG9_9BILA</name>
<sequence length="131" mass="15415">YVSTTGLAKNYSTIIEKSHPSIYDNESGSESLDVDNRKKPKLSNDNNHKDNSTVQRVYPLDATLIDQLLETRQFIMDINLSFFSTDDYIRKQLDEHEYEILRYVYTRIVQDRTDTEIQRYITARESALEQI</sequence>
<feature type="region of interest" description="Disordered" evidence="1">
    <location>
        <begin position="25"/>
        <end position="53"/>
    </location>
</feature>
<evidence type="ECO:0000313" key="2">
    <source>
        <dbReference type="EMBL" id="CAF5169188.1"/>
    </source>
</evidence>
<proteinExistence type="predicted"/>
<organism evidence="2 3">
    <name type="scientific">Rotaria magnacalcarata</name>
    <dbReference type="NCBI Taxonomy" id="392030"/>
    <lineage>
        <taxon>Eukaryota</taxon>
        <taxon>Metazoa</taxon>
        <taxon>Spiralia</taxon>
        <taxon>Gnathifera</taxon>
        <taxon>Rotifera</taxon>
        <taxon>Eurotatoria</taxon>
        <taxon>Bdelloidea</taxon>
        <taxon>Philodinida</taxon>
        <taxon>Philodinidae</taxon>
        <taxon>Rotaria</taxon>
    </lineage>
</organism>
<dbReference type="AlphaFoldDB" id="A0A8S3GUG9"/>
<dbReference type="EMBL" id="CAJOBH010278159">
    <property type="protein sequence ID" value="CAF5169188.1"/>
    <property type="molecule type" value="Genomic_DNA"/>
</dbReference>